<gene>
    <name evidence="2" type="ORF">FHU41_002647</name>
</gene>
<name>A0A7Y9S9K5_9MICC</name>
<evidence type="ECO:0000256" key="1">
    <source>
        <dbReference type="SAM" id="MobiDB-lite"/>
    </source>
</evidence>
<sequence>MTRQWAIPKSTDYREAGRRNDVADPTGVAKEKLRHTEAFG</sequence>
<feature type="compositionally biased region" description="Basic and acidic residues" evidence="1">
    <location>
        <begin position="11"/>
        <end position="22"/>
    </location>
</feature>
<proteinExistence type="predicted"/>
<reference evidence="2 3" key="1">
    <citation type="submission" date="2020-07" db="EMBL/GenBank/DDBJ databases">
        <title>Sequencing the genomes of 1000 actinobacteria strains.</title>
        <authorList>
            <person name="Klenk H.-P."/>
        </authorList>
    </citation>
    <scope>NUCLEOTIDE SEQUENCE [LARGE SCALE GENOMIC DNA]</scope>
    <source>
        <strain evidence="2 3">DSM 102047</strain>
    </source>
</reference>
<accession>A0A7Y9S9K5</accession>
<protein>
    <submittedName>
        <fullName evidence="2">Uncharacterized protein</fullName>
    </submittedName>
</protein>
<feature type="region of interest" description="Disordered" evidence="1">
    <location>
        <begin position="1"/>
        <end position="40"/>
    </location>
</feature>
<organism evidence="2 3">
    <name type="scientific">Psychromicrobium silvestre</name>
    <dbReference type="NCBI Taxonomy" id="1645614"/>
    <lineage>
        <taxon>Bacteria</taxon>
        <taxon>Bacillati</taxon>
        <taxon>Actinomycetota</taxon>
        <taxon>Actinomycetes</taxon>
        <taxon>Micrococcales</taxon>
        <taxon>Micrococcaceae</taxon>
        <taxon>Psychromicrobium</taxon>
    </lineage>
</organism>
<evidence type="ECO:0000313" key="2">
    <source>
        <dbReference type="EMBL" id="NYE96397.1"/>
    </source>
</evidence>
<comment type="caution">
    <text evidence="2">The sequence shown here is derived from an EMBL/GenBank/DDBJ whole genome shotgun (WGS) entry which is preliminary data.</text>
</comment>
<dbReference type="AlphaFoldDB" id="A0A7Y9S9K5"/>
<dbReference type="Proteomes" id="UP000521748">
    <property type="component" value="Unassembled WGS sequence"/>
</dbReference>
<evidence type="ECO:0000313" key="3">
    <source>
        <dbReference type="Proteomes" id="UP000521748"/>
    </source>
</evidence>
<dbReference type="EMBL" id="JACBYQ010000002">
    <property type="protein sequence ID" value="NYE96397.1"/>
    <property type="molecule type" value="Genomic_DNA"/>
</dbReference>
<feature type="compositionally biased region" description="Basic and acidic residues" evidence="1">
    <location>
        <begin position="29"/>
        <end position="40"/>
    </location>
</feature>
<keyword evidence="3" id="KW-1185">Reference proteome</keyword>